<proteinExistence type="predicted"/>
<feature type="non-terminal residue" evidence="3">
    <location>
        <position position="183"/>
    </location>
</feature>
<dbReference type="EMBL" id="UYRV01012387">
    <property type="protein sequence ID" value="VDK58882.1"/>
    <property type="molecule type" value="Genomic_DNA"/>
</dbReference>
<dbReference type="SUPFAM" id="SSF56300">
    <property type="entry name" value="Metallo-dependent phosphatases"/>
    <property type="match status" value="1"/>
</dbReference>
<dbReference type="InterPro" id="IPR043360">
    <property type="entry name" value="PP2B"/>
</dbReference>
<dbReference type="Proteomes" id="UP000271889">
    <property type="component" value="Unassembled WGS sequence"/>
</dbReference>
<organism evidence="3 4">
    <name type="scientific">Cylicostephanus goldi</name>
    <name type="common">Nematode worm</name>
    <dbReference type="NCBI Taxonomy" id="71465"/>
    <lineage>
        <taxon>Eukaryota</taxon>
        <taxon>Metazoa</taxon>
        <taxon>Ecdysozoa</taxon>
        <taxon>Nematoda</taxon>
        <taxon>Chromadorea</taxon>
        <taxon>Rhabditida</taxon>
        <taxon>Rhabditina</taxon>
        <taxon>Rhabditomorpha</taxon>
        <taxon>Strongyloidea</taxon>
        <taxon>Strongylidae</taxon>
        <taxon>Cylicostephanus</taxon>
    </lineage>
</organism>
<dbReference type="InterPro" id="IPR029052">
    <property type="entry name" value="Metallo-depent_PP-like"/>
</dbReference>
<dbReference type="GO" id="GO:0033192">
    <property type="term" value="F:calmodulin-dependent protein phosphatase activity"/>
    <property type="evidence" value="ECO:0007669"/>
    <property type="project" value="InterPro"/>
</dbReference>
<dbReference type="InterPro" id="IPR006186">
    <property type="entry name" value="Ser/Thr-sp_prot-phosphatase"/>
</dbReference>
<protein>
    <recommendedName>
        <fullName evidence="2">Serine/threonine specific protein phosphatases domain-containing protein</fullName>
    </recommendedName>
</protein>
<feature type="region of interest" description="Disordered" evidence="1">
    <location>
        <begin position="96"/>
        <end position="117"/>
    </location>
</feature>
<dbReference type="Gene3D" id="3.60.21.10">
    <property type="match status" value="1"/>
</dbReference>
<evidence type="ECO:0000313" key="3">
    <source>
        <dbReference type="EMBL" id="VDK58882.1"/>
    </source>
</evidence>
<dbReference type="OrthoDB" id="5840669at2759"/>
<dbReference type="PANTHER" id="PTHR45673">
    <property type="entry name" value="SERINE/THREONINE-PROTEIN PHOSPHATASE 2B CATALYTIC SUBUNIT 1-RELATED"/>
    <property type="match status" value="1"/>
</dbReference>
<dbReference type="AlphaFoldDB" id="A0A3P6R7A6"/>
<name>A0A3P6R7A6_CYLGO</name>
<gene>
    <name evidence="3" type="ORF">CGOC_LOCUS4471</name>
</gene>
<sequence length="183" mass="20593">MQICFFHVSRISELLKKHGQAPIPEKTLIDVDPPVIIVGDIHGQFNDLINMFLLLGRPPEKRYLFLGIFGPLSICTSAINSTKLCQVVTYRLRNCSSRPSQKPQPRKRTRSPLQSQIASSDWCPNQLAHEHFSVAFSLQVTEAQISYFIHLETESNGKKLNVILGIAEAMVTSYRLSQSDAVQ</sequence>
<dbReference type="GO" id="GO:0097720">
    <property type="term" value="P:calcineurin-mediated signaling"/>
    <property type="evidence" value="ECO:0007669"/>
    <property type="project" value="InterPro"/>
</dbReference>
<accession>A0A3P6R7A6</accession>
<reference evidence="3 4" key="1">
    <citation type="submission" date="2018-11" db="EMBL/GenBank/DDBJ databases">
        <authorList>
            <consortium name="Pathogen Informatics"/>
        </authorList>
    </citation>
    <scope>NUCLEOTIDE SEQUENCE [LARGE SCALE GENOMIC DNA]</scope>
</reference>
<evidence type="ECO:0000313" key="4">
    <source>
        <dbReference type="Proteomes" id="UP000271889"/>
    </source>
</evidence>
<evidence type="ECO:0000259" key="2">
    <source>
        <dbReference type="SMART" id="SM00156"/>
    </source>
</evidence>
<dbReference type="SMART" id="SM00156">
    <property type="entry name" value="PP2Ac"/>
    <property type="match status" value="1"/>
</dbReference>
<feature type="domain" description="Serine/threonine specific protein phosphatases" evidence="2">
    <location>
        <begin position="6"/>
        <end position="181"/>
    </location>
</feature>
<evidence type="ECO:0000256" key="1">
    <source>
        <dbReference type="SAM" id="MobiDB-lite"/>
    </source>
</evidence>
<keyword evidence="4" id="KW-1185">Reference proteome</keyword>
<dbReference type="PRINTS" id="PR00114">
    <property type="entry name" value="STPHPHTASE"/>
</dbReference>